<keyword evidence="2" id="KW-1185">Reference proteome</keyword>
<proteinExistence type="predicted"/>
<reference evidence="1" key="1">
    <citation type="submission" date="2019-11" db="EMBL/GenBank/DDBJ databases">
        <title>Nori genome reveals adaptations in red seaweeds to the harsh intertidal environment.</title>
        <authorList>
            <person name="Wang D."/>
            <person name="Mao Y."/>
        </authorList>
    </citation>
    <scope>NUCLEOTIDE SEQUENCE</scope>
    <source>
        <tissue evidence="1">Gametophyte</tissue>
    </source>
</reference>
<sequence length="305" mass="32093">MPVLGRLACDGRLADVGRLPYIGAPTVPTCAGPPLKWRASASTAAPAAAAAVSLASRAATTDARASAWAALDNRRLATTAGRPLPLARVSGAVAAGSTRRRWWVRPSERRPDSAPRGGVPLPTVRRHGARRLVTARVRLRSAATGGGAAAAERPPREARAVAAAPAVGGRGGRRSVGVAPRGGLVRSTVVTGVVADIDAMVTDEGVGWERTRDRGPSRDGEFSGCEEGGAEGDRQVLGHESAGASQQRWCEVRRRGRWRTDDEPGSAKRGKKPRWPCLYRGHSAIVPPPHDLQRATPCDAPPWSR</sequence>
<protein>
    <submittedName>
        <fullName evidence="1">Uncharacterized protein</fullName>
    </submittedName>
</protein>
<dbReference type="EMBL" id="CM020618">
    <property type="protein sequence ID" value="KAK1859907.1"/>
    <property type="molecule type" value="Genomic_DNA"/>
</dbReference>
<comment type="caution">
    <text evidence="1">The sequence shown here is derived from an EMBL/GenBank/DDBJ whole genome shotgun (WGS) entry which is preliminary data.</text>
</comment>
<gene>
    <name evidence="1" type="ORF">I4F81_002499</name>
</gene>
<dbReference type="Proteomes" id="UP000798662">
    <property type="component" value="Chromosome 1"/>
</dbReference>
<accession>A0ACC3BPV5</accession>
<name>A0ACC3BPV5_PYRYE</name>
<organism evidence="1 2">
    <name type="scientific">Pyropia yezoensis</name>
    <name type="common">Susabi-nori</name>
    <name type="synonym">Porphyra yezoensis</name>
    <dbReference type="NCBI Taxonomy" id="2788"/>
    <lineage>
        <taxon>Eukaryota</taxon>
        <taxon>Rhodophyta</taxon>
        <taxon>Bangiophyceae</taxon>
        <taxon>Bangiales</taxon>
        <taxon>Bangiaceae</taxon>
        <taxon>Pyropia</taxon>
    </lineage>
</organism>
<evidence type="ECO:0000313" key="2">
    <source>
        <dbReference type="Proteomes" id="UP000798662"/>
    </source>
</evidence>
<evidence type="ECO:0000313" key="1">
    <source>
        <dbReference type="EMBL" id="KAK1859907.1"/>
    </source>
</evidence>